<keyword evidence="6" id="KW-0406">Ion transport</keyword>
<dbReference type="InterPro" id="IPR036771">
    <property type="entry name" value="ATPsynth_dsu/esu_N"/>
</dbReference>
<evidence type="ECO:0000256" key="4">
    <source>
        <dbReference type="ARBA" id="ARBA00014480"/>
    </source>
</evidence>
<evidence type="ECO:0000256" key="5">
    <source>
        <dbReference type="ARBA" id="ARBA00022448"/>
    </source>
</evidence>
<dbReference type="Pfam" id="PF02823">
    <property type="entry name" value="ATP-synt_DE_N"/>
    <property type="match status" value="1"/>
</dbReference>
<dbReference type="InterPro" id="IPR024037">
    <property type="entry name" value="Alt_ATP_synth_F1_esu"/>
</dbReference>
<evidence type="ECO:0000256" key="3">
    <source>
        <dbReference type="ARBA" id="ARBA00005712"/>
    </source>
</evidence>
<dbReference type="CDD" id="cd12152">
    <property type="entry name" value="F1-ATPase_delta"/>
    <property type="match status" value="1"/>
</dbReference>
<dbReference type="AlphaFoldDB" id="A0A4P7C4M0"/>
<dbReference type="Gene3D" id="2.60.15.10">
    <property type="entry name" value="F0F1 ATP synthase delta/epsilon subunit, N-terminal"/>
    <property type="match status" value="1"/>
</dbReference>
<evidence type="ECO:0000256" key="10">
    <source>
        <dbReference type="ARBA" id="ARBA00031795"/>
    </source>
</evidence>
<dbReference type="GO" id="GO:0012505">
    <property type="term" value="C:endomembrane system"/>
    <property type="evidence" value="ECO:0007669"/>
    <property type="project" value="UniProtKB-SubCell"/>
</dbReference>
<dbReference type="GO" id="GO:0046933">
    <property type="term" value="F:proton-transporting ATP synthase activity, rotational mechanism"/>
    <property type="evidence" value="ECO:0007669"/>
    <property type="project" value="InterPro"/>
</dbReference>
<comment type="function">
    <text evidence="1">Produces ATP from ADP in the presence of a proton gradient across the membrane.</text>
</comment>
<dbReference type="Proteomes" id="UP000294325">
    <property type="component" value="Chromosome"/>
</dbReference>
<keyword evidence="7" id="KW-0472">Membrane</keyword>
<keyword evidence="8" id="KW-0066">ATP synthesis</keyword>
<evidence type="ECO:0000256" key="7">
    <source>
        <dbReference type="ARBA" id="ARBA00023136"/>
    </source>
</evidence>
<keyword evidence="13" id="KW-1185">Reference proteome</keyword>
<evidence type="ECO:0000256" key="2">
    <source>
        <dbReference type="ARBA" id="ARBA00004184"/>
    </source>
</evidence>
<comment type="similarity">
    <text evidence="3">Belongs to the ATPase epsilon chain family.</text>
</comment>
<dbReference type="GO" id="GO:0045259">
    <property type="term" value="C:proton-transporting ATP synthase complex"/>
    <property type="evidence" value="ECO:0007669"/>
    <property type="project" value="UniProtKB-KW"/>
</dbReference>
<comment type="subcellular location">
    <subcellularLocation>
        <location evidence="2">Endomembrane system</location>
        <topology evidence="2">Peripheral membrane protein</topology>
    </subcellularLocation>
</comment>
<dbReference type="EMBL" id="CP038033">
    <property type="protein sequence ID" value="QBQ56584.1"/>
    <property type="molecule type" value="Genomic_DNA"/>
</dbReference>
<evidence type="ECO:0000256" key="8">
    <source>
        <dbReference type="ARBA" id="ARBA00023196"/>
    </source>
</evidence>
<dbReference type="KEGG" id="nwr:E3U44_13940"/>
<reference evidence="12 13" key="1">
    <citation type="submission" date="2019-03" db="EMBL/GenBank/DDBJ databases">
        <title>The genome sequence of Nitrosococcus wardiae strain D1FHST reveals the archetypal metabolic capacity of ammonia-oxidizing Gammaproteobacteria.</title>
        <authorList>
            <person name="Wang L."/>
            <person name="Lim C.K."/>
            <person name="Hanson T.E."/>
            <person name="Dang H."/>
            <person name="Klotz M.G."/>
        </authorList>
    </citation>
    <scope>NUCLEOTIDE SEQUENCE [LARGE SCALE GENOMIC DNA]</scope>
    <source>
        <strain evidence="12 13">D1FHS</strain>
    </source>
</reference>
<dbReference type="SUPFAM" id="SSF51344">
    <property type="entry name" value="Epsilon subunit of F1F0-ATP synthase N-terminal domain"/>
    <property type="match status" value="1"/>
</dbReference>
<organism evidence="12 13">
    <name type="scientific">Nitrosococcus wardiae</name>
    <dbReference type="NCBI Taxonomy" id="1814290"/>
    <lineage>
        <taxon>Bacteria</taxon>
        <taxon>Pseudomonadati</taxon>
        <taxon>Pseudomonadota</taxon>
        <taxon>Gammaproteobacteria</taxon>
        <taxon>Chromatiales</taxon>
        <taxon>Chromatiaceae</taxon>
        <taxon>Nitrosococcus</taxon>
    </lineage>
</organism>
<evidence type="ECO:0000313" key="13">
    <source>
        <dbReference type="Proteomes" id="UP000294325"/>
    </source>
</evidence>
<evidence type="ECO:0000259" key="11">
    <source>
        <dbReference type="Pfam" id="PF02823"/>
    </source>
</evidence>
<evidence type="ECO:0000256" key="6">
    <source>
        <dbReference type="ARBA" id="ARBA00023065"/>
    </source>
</evidence>
<protein>
    <recommendedName>
        <fullName evidence="4">ATP synthase epsilon chain</fullName>
    </recommendedName>
    <alternativeName>
        <fullName evidence="10">ATP synthase F1 sector epsilon subunit</fullName>
    </alternativeName>
    <alternativeName>
        <fullName evidence="9">F-ATPase epsilon subunit</fullName>
    </alternativeName>
</protein>
<gene>
    <name evidence="12" type="ORF">E3U44_13940</name>
</gene>
<proteinExistence type="inferred from homology"/>
<name>A0A4P7C4M0_9GAMM</name>
<sequence>MHLKVLLPTEVLADEVASKVTAEARNGSFCLLPRHIDFVAALVPGILVFTTEDKKENYLAVDEGTLIKCGQEVLISTLNGVRSTDLESLKATVEENFLHLDEYERITRTALARLEAGVIRRFMELEQ</sequence>
<keyword evidence="8" id="KW-0139">CF(1)</keyword>
<keyword evidence="5" id="KW-0813">Transport</keyword>
<evidence type="ECO:0000256" key="1">
    <source>
        <dbReference type="ARBA" id="ARBA00003543"/>
    </source>
</evidence>
<dbReference type="InterPro" id="IPR001469">
    <property type="entry name" value="ATP_synth_F1_dsu/esu"/>
</dbReference>
<accession>A0A4P7C4M0</accession>
<feature type="domain" description="ATP synthase F1 complex delta/epsilon subunit N-terminal" evidence="11">
    <location>
        <begin position="1"/>
        <end position="76"/>
    </location>
</feature>
<evidence type="ECO:0000256" key="9">
    <source>
        <dbReference type="ARBA" id="ARBA00030215"/>
    </source>
</evidence>
<dbReference type="InterPro" id="IPR020546">
    <property type="entry name" value="ATP_synth_F1_dsu/esu_N"/>
</dbReference>
<dbReference type="NCBIfam" id="NF004871">
    <property type="entry name" value="PRK06228.1"/>
    <property type="match status" value="1"/>
</dbReference>
<dbReference type="NCBIfam" id="TIGR03166">
    <property type="entry name" value="alt_F1F0_F1_eps"/>
    <property type="match status" value="1"/>
</dbReference>
<evidence type="ECO:0000313" key="12">
    <source>
        <dbReference type="EMBL" id="QBQ56584.1"/>
    </source>
</evidence>
<dbReference type="OrthoDB" id="8546953at2"/>